<dbReference type="Proteomes" id="UP001148838">
    <property type="component" value="Unassembled WGS sequence"/>
</dbReference>
<evidence type="ECO:0000256" key="5">
    <source>
        <dbReference type="ARBA" id="ARBA00022989"/>
    </source>
</evidence>
<keyword evidence="2" id="KW-0716">Sensory transduction</keyword>
<name>A0ABQ8SSK4_PERAM</name>
<dbReference type="InterPro" id="IPR004117">
    <property type="entry name" value="7tm6_olfct_rcpt"/>
</dbReference>
<protein>
    <submittedName>
        <fullName evidence="10">Uncharacterized protein</fullName>
    </submittedName>
</protein>
<feature type="transmembrane region" description="Helical" evidence="9">
    <location>
        <begin position="26"/>
        <end position="49"/>
    </location>
</feature>
<evidence type="ECO:0000313" key="10">
    <source>
        <dbReference type="EMBL" id="KAJ4437173.1"/>
    </source>
</evidence>
<organism evidence="10 11">
    <name type="scientific">Periplaneta americana</name>
    <name type="common">American cockroach</name>
    <name type="synonym">Blatta americana</name>
    <dbReference type="NCBI Taxonomy" id="6978"/>
    <lineage>
        <taxon>Eukaryota</taxon>
        <taxon>Metazoa</taxon>
        <taxon>Ecdysozoa</taxon>
        <taxon>Arthropoda</taxon>
        <taxon>Hexapoda</taxon>
        <taxon>Insecta</taxon>
        <taxon>Pterygota</taxon>
        <taxon>Neoptera</taxon>
        <taxon>Polyneoptera</taxon>
        <taxon>Dictyoptera</taxon>
        <taxon>Blattodea</taxon>
        <taxon>Blattoidea</taxon>
        <taxon>Blattidae</taxon>
        <taxon>Blattinae</taxon>
        <taxon>Periplaneta</taxon>
    </lineage>
</organism>
<keyword evidence="8" id="KW-0807">Transducer</keyword>
<evidence type="ECO:0000256" key="3">
    <source>
        <dbReference type="ARBA" id="ARBA00022692"/>
    </source>
</evidence>
<keyword evidence="4" id="KW-0552">Olfaction</keyword>
<dbReference type="EMBL" id="JAJSOF020000021">
    <property type="protein sequence ID" value="KAJ4437173.1"/>
    <property type="molecule type" value="Genomic_DNA"/>
</dbReference>
<evidence type="ECO:0000256" key="1">
    <source>
        <dbReference type="ARBA" id="ARBA00004141"/>
    </source>
</evidence>
<feature type="non-terminal residue" evidence="10">
    <location>
        <position position="102"/>
    </location>
</feature>
<accession>A0ABQ8SSK4</accession>
<dbReference type="Pfam" id="PF02949">
    <property type="entry name" value="7tm_6"/>
    <property type="match status" value="1"/>
</dbReference>
<sequence length="102" mass="11304">MQKELNTCVEHHQKIIRYLDALESTMNLPICGMLFVLQVSLCIAAFSVITYECVGAAAWESDWVGAPVSYQRSILLIISKSTNEFALTAGKFVPLSNSTMMN</sequence>
<evidence type="ECO:0000256" key="4">
    <source>
        <dbReference type="ARBA" id="ARBA00022725"/>
    </source>
</evidence>
<keyword evidence="11" id="KW-1185">Reference proteome</keyword>
<evidence type="ECO:0000256" key="6">
    <source>
        <dbReference type="ARBA" id="ARBA00023136"/>
    </source>
</evidence>
<gene>
    <name evidence="10" type="ORF">ANN_17308</name>
</gene>
<evidence type="ECO:0000256" key="2">
    <source>
        <dbReference type="ARBA" id="ARBA00022606"/>
    </source>
</evidence>
<comment type="caution">
    <text evidence="10">The sequence shown here is derived from an EMBL/GenBank/DDBJ whole genome shotgun (WGS) entry which is preliminary data.</text>
</comment>
<keyword evidence="6 9" id="KW-0472">Membrane</keyword>
<keyword evidence="7" id="KW-0675">Receptor</keyword>
<keyword evidence="3 9" id="KW-0812">Transmembrane</keyword>
<evidence type="ECO:0000256" key="8">
    <source>
        <dbReference type="ARBA" id="ARBA00023224"/>
    </source>
</evidence>
<evidence type="ECO:0000256" key="9">
    <source>
        <dbReference type="SAM" id="Phobius"/>
    </source>
</evidence>
<comment type="subcellular location">
    <subcellularLocation>
        <location evidence="1">Membrane</location>
        <topology evidence="1">Multi-pass membrane protein</topology>
    </subcellularLocation>
</comment>
<evidence type="ECO:0000256" key="7">
    <source>
        <dbReference type="ARBA" id="ARBA00023170"/>
    </source>
</evidence>
<keyword evidence="5 9" id="KW-1133">Transmembrane helix</keyword>
<reference evidence="10 11" key="1">
    <citation type="journal article" date="2022" name="Allergy">
        <title>Genome assembly and annotation of Periplaneta americana reveal a comprehensive cockroach allergen profile.</title>
        <authorList>
            <person name="Wang L."/>
            <person name="Xiong Q."/>
            <person name="Saelim N."/>
            <person name="Wang L."/>
            <person name="Nong W."/>
            <person name="Wan A.T."/>
            <person name="Shi M."/>
            <person name="Liu X."/>
            <person name="Cao Q."/>
            <person name="Hui J.H.L."/>
            <person name="Sookrung N."/>
            <person name="Leung T.F."/>
            <person name="Tungtrongchitr A."/>
            <person name="Tsui S.K.W."/>
        </authorList>
    </citation>
    <scope>NUCLEOTIDE SEQUENCE [LARGE SCALE GENOMIC DNA]</scope>
    <source>
        <strain evidence="10">PWHHKU_190912</strain>
    </source>
</reference>
<evidence type="ECO:0000313" key="11">
    <source>
        <dbReference type="Proteomes" id="UP001148838"/>
    </source>
</evidence>
<proteinExistence type="predicted"/>